<sequence>MTDSTLEPIEGEQTIPSVVQAKPKADNSKLFIVGGIGVVLISILGSAGYFMFRSHAAPEAAPPTNEQVGAAQPIGLQMPEGAAGAQAPAGSASGVPVPSIQDGNGYAQAIELAPTAAGAPGSMSGGAARPAAGLVDDAPIFPSDSAPELGRVANARSASDPDQAQAGSGGSPGASGSAGRSGSRSSATAEARASLAAYKTQLSGMMNTLQQRINGATGTRTTASNATPQSTSAGGSASGGALFGSMSSTATAAVQARMLGDMHLTLPKGSLFLCSLKTRVITATSGFVGCQTTRDVLSASGKVVLVERGSHLDGEYRIVQVAPGVTRIPVLWTRLRTPHGVLVDLDSPATGELGESGLGGYVDNRWGERLSAALLLSLIQDAVQYAADKQSDTSSSQGADGQIVLTNTTSQGNKMAEMVLSTTINIPPLLYQNQGGLVGVYTARDLDFSSVYELRPTVASPNHAALSTPSGEGGQP</sequence>
<comment type="caution">
    <text evidence="9">The sequence shown here is derived from an EMBL/GenBank/DDBJ whole genome shotgun (WGS) entry which is preliminary data.</text>
</comment>
<evidence type="ECO:0000256" key="1">
    <source>
        <dbReference type="ARBA" id="ARBA00004162"/>
    </source>
</evidence>
<dbReference type="InterPro" id="IPR047695">
    <property type="entry name" value="T4SS_VirB10/PtlG"/>
</dbReference>
<evidence type="ECO:0000313" key="9">
    <source>
        <dbReference type="EMBL" id="MEK8034263.1"/>
    </source>
</evidence>
<accession>A0ABU9BXV5</accession>
<keyword evidence="5 8" id="KW-1133">Transmembrane helix</keyword>
<keyword evidence="4 8" id="KW-0812">Transmembrane</keyword>
<dbReference type="EMBL" id="JBBUTG010000026">
    <property type="protein sequence ID" value="MEK8034263.1"/>
    <property type="molecule type" value="Genomic_DNA"/>
</dbReference>
<proteinExistence type="inferred from homology"/>
<dbReference type="NCBIfam" id="NF038091">
    <property type="entry name" value="T4SS_VirB10"/>
    <property type="match status" value="1"/>
</dbReference>
<name>A0ABU9BXV5_9BURK</name>
<gene>
    <name evidence="9" type="primary">virB10</name>
    <name evidence="9" type="ORF">AACH06_25840</name>
</gene>
<keyword evidence="10" id="KW-1185">Reference proteome</keyword>
<dbReference type="Pfam" id="PF03743">
    <property type="entry name" value="TrbI"/>
    <property type="match status" value="1"/>
</dbReference>
<comment type="subcellular location">
    <subcellularLocation>
        <location evidence="1">Cell membrane</location>
        <topology evidence="1">Single-pass membrane protein</topology>
    </subcellularLocation>
</comment>
<evidence type="ECO:0000256" key="5">
    <source>
        <dbReference type="ARBA" id="ARBA00022989"/>
    </source>
</evidence>
<evidence type="ECO:0000313" key="10">
    <source>
        <dbReference type="Proteomes" id="UP001371218"/>
    </source>
</evidence>
<dbReference type="InterPro" id="IPR005498">
    <property type="entry name" value="T4SS_VirB10/TraB/TrbI"/>
</dbReference>
<feature type="compositionally biased region" description="Low complexity" evidence="7">
    <location>
        <begin position="174"/>
        <end position="188"/>
    </location>
</feature>
<dbReference type="RefSeq" id="WP_341428690.1">
    <property type="nucleotide sequence ID" value="NZ_JBBUTG010000026.1"/>
</dbReference>
<feature type="region of interest" description="Disordered" evidence="7">
    <location>
        <begin position="219"/>
        <end position="238"/>
    </location>
</feature>
<evidence type="ECO:0000256" key="4">
    <source>
        <dbReference type="ARBA" id="ARBA00022692"/>
    </source>
</evidence>
<dbReference type="Gene3D" id="2.40.128.260">
    <property type="entry name" value="Type IV secretion system, VirB10/TraB/TrbI"/>
    <property type="match status" value="2"/>
</dbReference>
<keyword evidence="3" id="KW-1003">Cell membrane</keyword>
<evidence type="ECO:0000256" key="2">
    <source>
        <dbReference type="ARBA" id="ARBA00010265"/>
    </source>
</evidence>
<dbReference type="CDD" id="cd16429">
    <property type="entry name" value="VirB10"/>
    <property type="match status" value="1"/>
</dbReference>
<evidence type="ECO:0000256" key="8">
    <source>
        <dbReference type="SAM" id="Phobius"/>
    </source>
</evidence>
<feature type="region of interest" description="Disordered" evidence="7">
    <location>
        <begin position="154"/>
        <end position="188"/>
    </location>
</feature>
<dbReference type="InterPro" id="IPR042217">
    <property type="entry name" value="T4SS_VirB10/TrbI"/>
</dbReference>
<evidence type="ECO:0000256" key="7">
    <source>
        <dbReference type="SAM" id="MobiDB-lite"/>
    </source>
</evidence>
<dbReference type="Proteomes" id="UP001371218">
    <property type="component" value="Unassembled WGS sequence"/>
</dbReference>
<evidence type="ECO:0000256" key="6">
    <source>
        <dbReference type="ARBA" id="ARBA00023136"/>
    </source>
</evidence>
<feature type="compositionally biased region" description="Polar residues" evidence="7">
    <location>
        <begin position="219"/>
        <end position="229"/>
    </location>
</feature>
<evidence type="ECO:0000256" key="3">
    <source>
        <dbReference type="ARBA" id="ARBA00022475"/>
    </source>
</evidence>
<organism evidence="9 10">
    <name type="scientific">Ideonella lacteola</name>
    <dbReference type="NCBI Taxonomy" id="2984193"/>
    <lineage>
        <taxon>Bacteria</taxon>
        <taxon>Pseudomonadati</taxon>
        <taxon>Pseudomonadota</taxon>
        <taxon>Betaproteobacteria</taxon>
        <taxon>Burkholderiales</taxon>
        <taxon>Sphaerotilaceae</taxon>
        <taxon>Ideonella</taxon>
    </lineage>
</organism>
<protein>
    <submittedName>
        <fullName evidence="9">Type IV secretion system protein VirB10</fullName>
    </submittedName>
</protein>
<feature type="transmembrane region" description="Helical" evidence="8">
    <location>
        <begin position="30"/>
        <end position="52"/>
    </location>
</feature>
<reference evidence="9 10" key="1">
    <citation type="submission" date="2024-04" db="EMBL/GenBank/DDBJ databases">
        <title>Novel species of the genus Ideonella isolated from streams.</title>
        <authorList>
            <person name="Lu H."/>
        </authorList>
    </citation>
    <scope>NUCLEOTIDE SEQUENCE [LARGE SCALE GENOMIC DNA]</scope>
    <source>
        <strain evidence="9 10">DXS29W</strain>
    </source>
</reference>
<comment type="similarity">
    <text evidence="2">Belongs to the TrbI/VirB10 family.</text>
</comment>
<keyword evidence="6 8" id="KW-0472">Membrane</keyword>